<keyword evidence="7 12" id="KW-0573">Peptidoglycan synthesis</keyword>
<keyword evidence="6 12" id="KW-0133">Cell shape</keyword>
<evidence type="ECO:0000256" key="13">
    <source>
        <dbReference type="NCBIfam" id="TIGR00445"/>
    </source>
</evidence>
<accession>A0ABX0PQI9</accession>
<comment type="pathway">
    <text evidence="12">Cell wall biogenesis; peptidoglycan biosynthesis.</text>
</comment>
<keyword evidence="11 12" id="KW-0961">Cell wall biogenesis/degradation</keyword>
<keyword evidence="9 12" id="KW-0472">Membrane</keyword>
<evidence type="ECO:0000256" key="12">
    <source>
        <dbReference type="HAMAP-Rule" id="MF_00038"/>
    </source>
</evidence>
<dbReference type="Proteomes" id="UP001318321">
    <property type="component" value="Unassembled WGS sequence"/>
</dbReference>
<dbReference type="GO" id="GO:0016740">
    <property type="term" value="F:transferase activity"/>
    <property type="evidence" value="ECO:0007669"/>
    <property type="project" value="UniProtKB-KW"/>
</dbReference>
<sequence>MLLFLADFLAQYQSAFNVFNYLTLRMILGTMTALLLCLWLGPWMIRRLVERQIGQAVRDDGPQSPLSKAGTPTMGGAMILMSIAVGTLLWADLSNRFVWIVLVVTLGFGAIGWVDDYRKVVEKNPRGLPARWKYFWQSVIGLGTALMLYLTATSPAETSLIVPLFKDIVLPLGVFYVVLTYLVIVGSSNAVNLTDGLDGLAIMPTVMVAMGLAIFAYASGNAVFANYLQIPNIAGAGELAVFCATIAGAGLGFLWFNTYPAQVFMGDVGALALGAALGVVAVIVRQEIVLFIMGGIFVLETISVILQVGSYKLTGRRIFRMAPLHHHYELKGWPEPRVIVRFWIITVVLVLVGLATLKVR</sequence>
<evidence type="ECO:0000256" key="1">
    <source>
        <dbReference type="ARBA" id="ARBA00004141"/>
    </source>
</evidence>
<evidence type="ECO:0000256" key="10">
    <source>
        <dbReference type="ARBA" id="ARBA00023306"/>
    </source>
</evidence>
<dbReference type="EC" id="2.7.8.13" evidence="12 13"/>
<organism evidence="14 15">
    <name type="scientific">Billgrantia bachuensis</name>
    <dbReference type="NCBI Taxonomy" id="2717286"/>
    <lineage>
        <taxon>Bacteria</taxon>
        <taxon>Pseudomonadati</taxon>
        <taxon>Pseudomonadota</taxon>
        <taxon>Gammaproteobacteria</taxon>
        <taxon>Oceanospirillales</taxon>
        <taxon>Halomonadaceae</taxon>
        <taxon>Billgrantia</taxon>
    </lineage>
</organism>
<dbReference type="InterPro" id="IPR003524">
    <property type="entry name" value="PNAcMuramoyl-5peptid_Trfase"/>
</dbReference>
<evidence type="ECO:0000256" key="11">
    <source>
        <dbReference type="ARBA" id="ARBA00023316"/>
    </source>
</evidence>
<name>A0ABX0PQI9_9GAMM</name>
<keyword evidence="8 12" id="KW-1133">Transmembrane helix</keyword>
<dbReference type="PROSITE" id="PS01347">
    <property type="entry name" value="MRAY_1"/>
    <property type="match status" value="1"/>
</dbReference>
<evidence type="ECO:0000256" key="5">
    <source>
        <dbReference type="ARBA" id="ARBA00022692"/>
    </source>
</evidence>
<evidence type="ECO:0000313" key="14">
    <source>
        <dbReference type="EMBL" id="NIC04487.1"/>
    </source>
</evidence>
<evidence type="ECO:0000313" key="15">
    <source>
        <dbReference type="Proteomes" id="UP001318321"/>
    </source>
</evidence>
<feature type="transmembrane region" description="Helical" evidence="12">
    <location>
        <begin position="97"/>
        <end position="114"/>
    </location>
</feature>
<dbReference type="InterPro" id="IPR018480">
    <property type="entry name" value="PNAcMuramoyl-5peptid_Trfase_CS"/>
</dbReference>
<comment type="similarity">
    <text evidence="2 12">Belongs to the glycosyltransferase 4 family. MraY subfamily.</text>
</comment>
<keyword evidence="3 12" id="KW-0132">Cell division</keyword>
<comment type="function">
    <text evidence="12">Catalyzes the initial step of the lipid cycle reactions in the biosynthesis of the cell wall peptidoglycan: transfers peptidoglycan precursor phospho-MurNAc-pentapeptide from UDP-MurNAc-pentapeptide onto the lipid carrier undecaprenyl phosphate, yielding undecaprenyl-pyrophosphoryl-MurNAc-pentapeptide, known as lipid I.</text>
</comment>
<proteinExistence type="inferred from homology"/>
<keyword evidence="4 12" id="KW-0808">Transferase</keyword>
<evidence type="ECO:0000256" key="6">
    <source>
        <dbReference type="ARBA" id="ARBA00022960"/>
    </source>
</evidence>
<dbReference type="NCBIfam" id="TIGR00445">
    <property type="entry name" value="mraY"/>
    <property type="match status" value="1"/>
</dbReference>
<feature type="transmembrane region" description="Helical" evidence="12">
    <location>
        <begin position="25"/>
        <end position="45"/>
    </location>
</feature>
<keyword evidence="10 12" id="KW-0131">Cell cycle</keyword>
<evidence type="ECO:0000256" key="2">
    <source>
        <dbReference type="ARBA" id="ARBA00005583"/>
    </source>
</evidence>
<dbReference type="EMBL" id="JAAQTO010000007">
    <property type="protein sequence ID" value="NIC04487.1"/>
    <property type="molecule type" value="Genomic_DNA"/>
</dbReference>
<gene>
    <name evidence="12" type="primary">mraY</name>
    <name evidence="14" type="ORF">HBJ55_03475</name>
</gene>
<protein>
    <recommendedName>
        <fullName evidence="12 13">Phospho-N-acetylmuramoyl-pentapeptide-transferase</fullName>
        <ecNumber evidence="12 13">2.7.8.13</ecNumber>
    </recommendedName>
    <alternativeName>
        <fullName evidence="12">UDP-MurNAc-pentapeptide phosphotransferase</fullName>
    </alternativeName>
</protein>
<feature type="transmembrane region" description="Helical" evidence="12">
    <location>
        <begin position="164"/>
        <end position="185"/>
    </location>
</feature>
<evidence type="ECO:0000256" key="9">
    <source>
        <dbReference type="ARBA" id="ARBA00023136"/>
    </source>
</evidence>
<feature type="transmembrane region" description="Helical" evidence="12">
    <location>
        <begin position="134"/>
        <end position="152"/>
    </location>
</feature>
<keyword evidence="15" id="KW-1185">Reference proteome</keyword>
<feature type="transmembrane region" description="Helical" evidence="12">
    <location>
        <begin position="263"/>
        <end position="284"/>
    </location>
</feature>
<keyword evidence="12" id="KW-0460">Magnesium</keyword>
<evidence type="ECO:0000256" key="4">
    <source>
        <dbReference type="ARBA" id="ARBA00022679"/>
    </source>
</evidence>
<dbReference type="Pfam" id="PF00953">
    <property type="entry name" value="Glycos_transf_4"/>
    <property type="match status" value="1"/>
</dbReference>
<dbReference type="CDD" id="cd06852">
    <property type="entry name" value="GT_MraY"/>
    <property type="match status" value="1"/>
</dbReference>
<evidence type="ECO:0000256" key="3">
    <source>
        <dbReference type="ARBA" id="ARBA00022618"/>
    </source>
</evidence>
<dbReference type="InterPro" id="IPR000715">
    <property type="entry name" value="Glycosyl_transferase_4"/>
</dbReference>
<dbReference type="PANTHER" id="PTHR22926">
    <property type="entry name" value="PHOSPHO-N-ACETYLMURAMOYL-PENTAPEPTIDE-TRANSFERASE"/>
    <property type="match status" value="1"/>
</dbReference>
<comment type="caution">
    <text evidence="14">The sequence shown here is derived from an EMBL/GenBank/DDBJ whole genome shotgun (WGS) entry which is preliminary data.</text>
</comment>
<keyword evidence="5 12" id="KW-0812">Transmembrane</keyword>
<comment type="cofactor">
    <cofactor evidence="12">
        <name>Mg(2+)</name>
        <dbReference type="ChEBI" id="CHEBI:18420"/>
    </cofactor>
</comment>
<feature type="transmembrane region" description="Helical" evidence="12">
    <location>
        <begin position="239"/>
        <end position="256"/>
    </location>
</feature>
<feature type="transmembrane region" description="Helical" evidence="12">
    <location>
        <begin position="290"/>
        <end position="311"/>
    </location>
</feature>
<evidence type="ECO:0000256" key="7">
    <source>
        <dbReference type="ARBA" id="ARBA00022984"/>
    </source>
</evidence>
<dbReference type="PROSITE" id="PS01348">
    <property type="entry name" value="MRAY_2"/>
    <property type="match status" value="1"/>
</dbReference>
<dbReference type="HAMAP" id="MF_00038">
    <property type="entry name" value="MraY"/>
    <property type="match status" value="1"/>
</dbReference>
<feature type="transmembrane region" description="Helical" evidence="12">
    <location>
        <begin position="197"/>
        <end position="219"/>
    </location>
</feature>
<evidence type="ECO:0000256" key="8">
    <source>
        <dbReference type="ARBA" id="ARBA00022989"/>
    </source>
</evidence>
<feature type="transmembrane region" description="Helical" evidence="12">
    <location>
        <begin position="73"/>
        <end position="91"/>
    </location>
</feature>
<dbReference type="RefSeq" id="WP_167111090.1">
    <property type="nucleotide sequence ID" value="NZ_JAAQTO010000007.1"/>
</dbReference>
<keyword evidence="12" id="KW-1003">Cell membrane</keyword>
<feature type="transmembrane region" description="Helical" evidence="12">
    <location>
        <begin position="338"/>
        <end position="357"/>
    </location>
</feature>
<reference evidence="14 15" key="1">
    <citation type="submission" date="2020-03" db="EMBL/GenBank/DDBJ databases">
        <title>Identification of Halomonas strains.</title>
        <authorList>
            <person name="Xiao Z."/>
            <person name="Dong F."/>
            <person name="Wang Z."/>
            <person name="Zhao J.-Y."/>
        </authorList>
    </citation>
    <scope>NUCLEOTIDE SEQUENCE [LARGE SCALE GENOMIC DNA]</scope>
    <source>
        <strain evidence="14 15">DX6</strain>
    </source>
</reference>
<comment type="subcellular location">
    <subcellularLocation>
        <location evidence="12">Cell membrane</location>
        <topology evidence="12">Multi-pass membrane protein</topology>
    </subcellularLocation>
    <subcellularLocation>
        <location evidence="1">Membrane</location>
        <topology evidence="1">Multi-pass membrane protein</topology>
    </subcellularLocation>
</comment>
<dbReference type="PANTHER" id="PTHR22926:SF5">
    <property type="entry name" value="PHOSPHO-N-ACETYLMURAMOYL-PENTAPEPTIDE-TRANSFERASE HOMOLOG"/>
    <property type="match status" value="1"/>
</dbReference>
<comment type="catalytic activity">
    <reaction evidence="12">
        <text>UDP-N-acetyl-alpha-D-muramoyl-L-alanyl-gamma-D-glutamyl-meso-2,6-diaminopimeloyl-D-alanyl-D-alanine + di-trans,octa-cis-undecaprenyl phosphate = di-trans,octa-cis-undecaprenyl diphospho-N-acetyl-alpha-D-muramoyl-L-alanyl-D-glutamyl-meso-2,6-diaminopimeloyl-D-alanyl-D-alanine + UMP</text>
        <dbReference type="Rhea" id="RHEA:28386"/>
        <dbReference type="ChEBI" id="CHEBI:57865"/>
        <dbReference type="ChEBI" id="CHEBI:60392"/>
        <dbReference type="ChEBI" id="CHEBI:61386"/>
        <dbReference type="ChEBI" id="CHEBI:61387"/>
        <dbReference type="EC" id="2.7.8.13"/>
    </reaction>
</comment>
<keyword evidence="12" id="KW-0479">Metal-binding</keyword>